<keyword evidence="8" id="KW-0206">Cytoskeleton</keyword>
<feature type="coiled-coil region" evidence="10">
    <location>
        <begin position="123"/>
        <end position="175"/>
    </location>
</feature>
<keyword evidence="7 10" id="KW-0175">Coiled coil</keyword>
<sequence>MSEKITKVMQWLKKVFGEQTIPEFEVNTRSVDVLYQLAESSEARCGEVALLLEDYRQKAAEYQAEGCHTKEVLLQGVGLSSGSLSKPASDYLIALKACAMALKVRDTSLISFVSAINDLSSGLLEAEKKDREMERELTTLRRKLGATLMLRKTLQDDLNKILKIQEVEKAKAEERLLNMDFIKAKSRDFSFTIKMAEEQMASRKMEPRLTHQAILDISAEIEKLKQEILPITKKLKSYKDLTPSPSLAQVKVEEAKRELAAIDAELEMKVDIMNITMPKQHGGPLK</sequence>
<dbReference type="KEGG" id="sfm:108925088"/>
<dbReference type="GO" id="GO:0070652">
    <property type="term" value="C:HAUS complex"/>
    <property type="evidence" value="ECO:0007669"/>
    <property type="project" value="InterPro"/>
</dbReference>
<dbReference type="GO" id="GO:0051301">
    <property type="term" value="P:cell division"/>
    <property type="evidence" value="ECO:0007669"/>
    <property type="project" value="UniProtKB-KW"/>
</dbReference>
<evidence type="ECO:0000256" key="7">
    <source>
        <dbReference type="ARBA" id="ARBA00023054"/>
    </source>
</evidence>
<proteinExistence type="inferred from homology"/>
<dbReference type="GO" id="GO:0005819">
    <property type="term" value="C:spindle"/>
    <property type="evidence" value="ECO:0007669"/>
    <property type="project" value="UniProtKB-SubCell"/>
</dbReference>
<evidence type="ECO:0000256" key="2">
    <source>
        <dbReference type="ARBA" id="ARBA00005479"/>
    </source>
</evidence>
<dbReference type="Pfam" id="PF25762">
    <property type="entry name" value="HAUS1"/>
    <property type="match status" value="1"/>
</dbReference>
<evidence type="ECO:0000256" key="3">
    <source>
        <dbReference type="ARBA" id="ARBA00022490"/>
    </source>
</evidence>
<dbReference type="GeneID" id="108925088"/>
<dbReference type="PANTHER" id="PTHR31570:SF1">
    <property type="entry name" value="HAUS AUGMIN-LIKE COMPLEX SUBUNIT 1"/>
    <property type="match status" value="1"/>
</dbReference>
<dbReference type="GO" id="GO:0005829">
    <property type="term" value="C:cytosol"/>
    <property type="evidence" value="ECO:0007669"/>
    <property type="project" value="TreeGrafter"/>
</dbReference>
<keyword evidence="9" id="KW-0131">Cell cycle</keyword>
<evidence type="ECO:0000256" key="1">
    <source>
        <dbReference type="ARBA" id="ARBA00004186"/>
    </source>
</evidence>
<evidence type="ECO:0000256" key="8">
    <source>
        <dbReference type="ARBA" id="ARBA00023212"/>
    </source>
</evidence>
<dbReference type="GO" id="GO:0005874">
    <property type="term" value="C:microtubule"/>
    <property type="evidence" value="ECO:0007669"/>
    <property type="project" value="UniProtKB-KW"/>
</dbReference>
<evidence type="ECO:0000313" key="11">
    <source>
        <dbReference type="Ensembl" id="ENSSFOP00015022879.1"/>
    </source>
</evidence>
<evidence type="ECO:0000256" key="4">
    <source>
        <dbReference type="ARBA" id="ARBA00022618"/>
    </source>
</evidence>
<dbReference type="InterPro" id="IPR026243">
    <property type="entry name" value="HAUS1"/>
</dbReference>
<evidence type="ECO:0000256" key="5">
    <source>
        <dbReference type="ARBA" id="ARBA00022701"/>
    </source>
</evidence>
<keyword evidence="5" id="KW-0493">Microtubule</keyword>
<dbReference type="OrthoDB" id="5372507at2759"/>
<dbReference type="CTD" id="115106"/>
<evidence type="ECO:0000256" key="10">
    <source>
        <dbReference type="SAM" id="Coils"/>
    </source>
</evidence>
<reference evidence="11" key="2">
    <citation type="submission" date="2025-08" db="UniProtKB">
        <authorList>
            <consortium name="Ensembl"/>
        </authorList>
    </citation>
    <scope>IDENTIFICATION</scope>
</reference>
<comment type="subcellular location">
    <subcellularLocation>
        <location evidence="1">Cytoplasm</location>
        <location evidence="1">Cytoskeleton</location>
        <location evidence="1">Spindle</location>
    </subcellularLocation>
</comment>
<dbReference type="PRINTS" id="PR02087">
    <property type="entry name" value="HAUSAUGMINL1"/>
</dbReference>
<accession>A0A8C9S1Q3</accession>
<dbReference type="Ensembl" id="ENSSFOT00015023128.2">
    <property type="protein sequence ID" value="ENSSFOP00015022879.1"/>
    <property type="gene ID" value="ENSSFOG00015014680.2"/>
</dbReference>
<keyword evidence="4" id="KW-0132">Cell division</keyword>
<evidence type="ECO:0000256" key="6">
    <source>
        <dbReference type="ARBA" id="ARBA00022776"/>
    </source>
</evidence>
<keyword evidence="12" id="KW-1185">Reference proteome</keyword>
<dbReference type="RefSeq" id="XP_018592346.1">
    <property type="nucleotide sequence ID" value="XM_018736830.2"/>
</dbReference>
<evidence type="ECO:0000256" key="9">
    <source>
        <dbReference type="ARBA" id="ARBA00023306"/>
    </source>
</evidence>
<organism evidence="11 12">
    <name type="scientific">Scleropages formosus</name>
    <name type="common">Asian bonytongue</name>
    <name type="synonym">Osteoglossum formosum</name>
    <dbReference type="NCBI Taxonomy" id="113540"/>
    <lineage>
        <taxon>Eukaryota</taxon>
        <taxon>Metazoa</taxon>
        <taxon>Chordata</taxon>
        <taxon>Craniata</taxon>
        <taxon>Vertebrata</taxon>
        <taxon>Euteleostomi</taxon>
        <taxon>Actinopterygii</taxon>
        <taxon>Neopterygii</taxon>
        <taxon>Teleostei</taxon>
        <taxon>Osteoglossocephala</taxon>
        <taxon>Osteoglossomorpha</taxon>
        <taxon>Osteoglossiformes</taxon>
        <taxon>Osteoglossidae</taxon>
        <taxon>Scleropages</taxon>
    </lineage>
</organism>
<gene>
    <name evidence="11" type="primary">HAUS1</name>
    <name evidence="11" type="synonym">haus1</name>
</gene>
<dbReference type="GO" id="GO:0007098">
    <property type="term" value="P:centrosome cycle"/>
    <property type="evidence" value="ECO:0007669"/>
    <property type="project" value="TreeGrafter"/>
</dbReference>
<reference evidence="11 12" key="1">
    <citation type="submission" date="2019-04" db="EMBL/GenBank/DDBJ databases">
        <authorList>
            <consortium name="Wellcome Sanger Institute Data Sharing"/>
        </authorList>
    </citation>
    <scope>NUCLEOTIDE SEQUENCE [LARGE SCALE GENOMIC DNA]</scope>
</reference>
<reference evidence="11" key="3">
    <citation type="submission" date="2025-09" db="UniProtKB">
        <authorList>
            <consortium name="Ensembl"/>
        </authorList>
    </citation>
    <scope>IDENTIFICATION</scope>
</reference>
<dbReference type="Proteomes" id="UP000694397">
    <property type="component" value="Chromosome 6"/>
</dbReference>
<dbReference type="GO" id="GO:0051225">
    <property type="term" value="P:spindle assembly"/>
    <property type="evidence" value="ECO:0007669"/>
    <property type="project" value="InterPro"/>
</dbReference>
<keyword evidence="3" id="KW-0963">Cytoplasm</keyword>
<comment type="similarity">
    <text evidence="2">Belongs to the HAUS1 family.</text>
</comment>
<protein>
    <submittedName>
        <fullName evidence="11">HAUS augmin-like complex, subunit 1</fullName>
    </submittedName>
</protein>
<dbReference type="AlphaFoldDB" id="A0A8C9S1Q3"/>
<dbReference type="GeneTree" id="ENSGT00390000006029"/>
<keyword evidence="6" id="KW-0498">Mitosis</keyword>
<name>A0A8C9S1Q3_SCLFO</name>
<dbReference type="PANTHER" id="PTHR31570">
    <property type="entry name" value="HAUS AUGMIN-LIKE COMPLEX SUBUNIT 1"/>
    <property type="match status" value="1"/>
</dbReference>
<evidence type="ECO:0000313" key="12">
    <source>
        <dbReference type="Proteomes" id="UP000694397"/>
    </source>
</evidence>